<feature type="compositionally biased region" description="Polar residues" evidence="11">
    <location>
        <begin position="308"/>
        <end position="318"/>
    </location>
</feature>
<evidence type="ECO:0000256" key="6">
    <source>
        <dbReference type="ARBA" id="ARBA00023015"/>
    </source>
</evidence>
<feature type="region of interest" description="Disordered" evidence="11">
    <location>
        <begin position="2111"/>
        <end position="2155"/>
    </location>
</feature>
<feature type="region of interest" description="Disordered" evidence="11">
    <location>
        <begin position="96"/>
        <end position="165"/>
    </location>
</feature>
<feature type="region of interest" description="Disordered" evidence="11">
    <location>
        <begin position="3048"/>
        <end position="3069"/>
    </location>
</feature>
<feature type="compositionally biased region" description="Polar residues" evidence="11">
    <location>
        <begin position="780"/>
        <end position="790"/>
    </location>
</feature>
<feature type="domain" description="PHD-type" evidence="12">
    <location>
        <begin position="1945"/>
        <end position="1995"/>
    </location>
</feature>
<dbReference type="SMART" id="SM00249">
    <property type="entry name" value="PHD"/>
    <property type="match status" value="2"/>
</dbReference>
<dbReference type="InterPro" id="IPR019786">
    <property type="entry name" value="Zinc_finger_PHD-type_CS"/>
</dbReference>
<feature type="region of interest" description="Disordered" evidence="11">
    <location>
        <begin position="2200"/>
        <end position="2231"/>
    </location>
</feature>
<dbReference type="Gene3D" id="2.30.30.1150">
    <property type="match status" value="1"/>
</dbReference>
<feature type="compositionally biased region" description="Polar residues" evidence="11">
    <location>
        <begin position="740"/>
        <end position="752"/>
    </location>
</feature>
<dbReference type="InterPro" id="IPR028942">
    <property type="entry name" value="WHIM1_dom"/>
</dbReference>
<evidence type="ECO:0000256" key="9">
    <source>
        <dbReference type="ARBA" id="ARBA00023242"/>
    </source>
</evidence>
<evidence type="ECO:0000313" key="14">
    <source>
        <dbReference type="EMBL" id="OAE19663.1"/>
    </source>
</evidence>
<dbReference type="InterPro" id="IPR016177">
    <property type="entry name" value="DNA-bd_dom_sf"/>
</dbReference>
<feature type="region of interest" description="Disordered" evidence="11">
    <location>
        <begin position="1363"/>
        <end position="1416"/>
    </location>
</feature>
<evidence type="ECO:0000256" key="1">
    <source>
        <dbReference type="ARBA" id="ARBA00004123"/>
    </source>
</evidence>
<sequence length="3077" mass="335639">MERLLANWLWIRVVAGKARNLIDAGANFEGGDVQAVWAVVTHAPLMKMSGGGKDAVPAPAPSGPGRGRPKKVRPRESEPAGVVSGIGAEVKRRRKIATAGGDTRELGASTAGASAEQETSSVELKNADQANTRVNARSQKHPMNKRKQNELYPGGSDGGIGSVLDHGREVESQDDGKGTALDLVLKVHGVVVHATERAAAFPGETGQGSLGESNLCACCSKPEVSKQTIVCDGCERSFHITCLKLALQSATDIDDWICTSCSASYPESEVSAGVSKAVRENLERILFSRERKTSDDDVGVHNEVPGTACSSVGVSQSEVPVAATSEHTEQDLVHTNGPNVPDGDQQRQDSSNQSVPPETDSLDPEKANNKVSESISRKSVEDDLDRSMASDSVEEVTKAEQAKSPEAEIGPLNVTVVPDSPGPSTAFTEITLAESASEIVELSEEIQPTRAEESSCVNEVMLSVPAGMSTVSGPKVSCTIVEECAEGGKHSILAESSSLVESRPHVILEELQVTEASTSMLSSVEPTVVIEKEVTCVSTLEVITSVSDIELPVPVEDPEVLNDMNQADSSAEPTVAREEKIMDSVVAGQIMPVVESNLSGSPDESEDSSISLSTKSSPDLTVAKEVAQASPVLDSREADNAAVERVPDEPGSMTEVTHVQLSGTFMLQESDDSLKCISTDNLAPDETLCTTKPSETEEKGARMNGSRLLEHIPEGLMCEPRNAGEPVGVLELGGQNVFSTSPRVATSPTSSADVAGVRPECQQSKKSRNKSPIGYPDRVSITSVGPNSTPARKGREEASPSGTDDPQLKKFAVDTLQQLRDSIREKHGLVLAEGWEVDVKRRRNEKHLDKYYISPEKHRFRSRIEVMKHLGLWDGLKSNLFDKSKAKHEVQTPQSKEWLSLLQQLSRRHEELQPPFKLGDLVIESLGHIALQRRYWDELHIWPVGYRCTWHDRTTSSFCVSEVADGGSSQPIFRVSRKFCLTVVELGDVKGAPVDVNVDIPEKTRKDSPTKEVGTKTSPVDNPSSGFHRVKNPFGSVYDVEEEESLKALLGDMESFPSTVQYENVKVCEDSRIADGTCNPDTTAVLEKRDDWQPRDIIGEFSVEASSTAEAWKLYAEQFVERFQKASENFGPLLMMCTHETPAAVEPVTRQDLESKDLLQTLSQDRFGLNETLVIGLIERLLNSDKCSGYKSLKQRGLSWRAQEPVEVTVQPPRLRIREKARKHRKAPEVSVEDGTGAAELADVIVKDAIGKDDIGKDAIGKDAIGKDGADVSVLRGERPPPPPGHSLRLRLPSEYVGDVLQIWEFLGRFSNLIGFPQPPMLEDLEKGLICGSASVSACVDASPPLEVGTDCMAANRKFQSDKRRDSIRNLDIPDVAPRSTSADTSGSPRTPMKSLLPGRTLLSSTTQGSQQNDVSRVERLWDEDGKTVSGCLSNDGNSLMEFEPDVVKGRAVCADVHPKSESKVMDERGIASAASLHVPLMKFLLSDLQSKVCGFEEFPGDSEESKHKRGRKRIRDTGSNLTLGREKLIGSFSINEVTWPEVARRYIISLSRISKIGENAEYRREECMKILRCIQGDGGVLCGALDGVAGMEIDAQLLAEAEKEISTLMLGNEDTAAPTTPPQNGASREVVEEARGQDSSGESALWVKLLDPIAKLPTNVGSRIRNRVIDALAANPPAWAAEMLTYSISKKVYKGNASGPTKRAVMEVLHKYRGEDPDPKLKKTKKQRKRVLPSPEVVMQRCRIVLRQVATADTLRVVSKSYRCMTNFYESEGEGLLARPLDFRAIDLRLGAGAYGTSPDAFAADVKQMKDSMAYDNRVIVLSSRFFHLLPSFGNRCSLLVKPKKNLNHNLLSFIDNKIWRNVATLYDSGSIEASAASELAELFNTLYNKQVLVFQRGGDQAALTGSDGQNAGDLNQESEKNPADSEKPPGSDVNKPVKAPWEDDSCQVCGIDDDHDNVLLCDGCDAEYHIYCLNPPLPEVPDGNWFCHSCVAVDTGFLEAPSAPESGSEAKLLDKQEDHHQLRGQCFEDITEKDQLRRSDASVHSALRALVLKLAETDYWHLTLAERVYLLKWLCDQALETPKLRSHLEKSMEVALDLQQRLRTLLVERRRNADQDDARPDSSREGPREVNILPIFQARGANSKRPDEFDEESSVQVDVVDGLSVSGLSTGAVGMSRVLQSDPTEFVWPEGHAALLATGAVRPNDPSGSTGSAKLSRGEQEEKDVASDQSTQIAVFQPMEVDCFPSSALLRSVVPLKEGPKGGVQACSSERIVESGDLKVVGTPTGVSADRIRKNAESPVHCSPLIVVEPRNLTSSWDEVLEARSKRPKDEPLACPEVEVEVEVEFEETTLPRSSSSFLDAEIEKIKTKLMRVNSRRDLLGRDDIGRMYWGLCGSKTTPWLAVEAADASNQSQAEDREGLTAGAESVVPVNSNVHIPLAEKFRKDDVSEKQVQLSRLAAEGLASHVRENEERDSLLNEAQRRLGEEVPWFIYSNGAVLDQLIEWLSPTSNQEKMLKAALLQWRSLLLVYSGAGPEQAGGLREELSGCFVSGIYGSNTFGDMGVRSQVVAKSRRGITPALKASCLLEWKLGQVSDSSVKGSATSGLSKRGRKKKMQQSSKITRCECLEPIWASRCHCSTCHTTYDTDLEFQAHTTGGTCSNAGTKAFEHGDLRSGKKSGHSTKSLTSTKVLKSAVAQQPSIGIILPPDVSKMPMVIRESMRERINRIGCIADKGPIFTPGLAISPAFDPALMMFDTSRESMLLMAGESVSVEGILGTIAVGATSCMSHGDVDNSLTGYRILISSSEDLPGPAIEASEGTEAAKTIDHMNARNMVPTTNSVVQEHAGLLASDGKGLTTTNEDFQMNQTQPAVSAPSLGRTLSGAHAPPYESSGNLSRCKAYSRNFKVTGKQLTIPEASLRPLEDEEDLEILQQLKMKLLDIEAAVSQDMSESARGYSRRRQAWRSLLKFAKSIYTMVQAVVLLEQMICADFLRTSWCYWSSFTVAAKTATLSSLYLRVYALDAAIEFEKSEHYAGVDFTLIEGIQGRREKERDDRKHSQSTKFTARKKRKEEVIVIP</sequence>
<dbReference type="Pfam" id="PF02791">
    <property type="entry name" value="DDT"/>
    <property type="match status" value="1"/>
</dbReference>
<dbReference type="GO" id="GO:0000785">
    <property type="term" value="C:chromatin"/>
    <property type="evidence" value="ECO:0007669"/>
    <property type="project" value="UniProtKB-ARBA"/>
</dbReference>
<feature type="region of interest" description="Disordered" evidence="11">
    <location>
        <begin position="595"/>
        <end position="616"/>
    </location>
</feature>
<dbReference type="InterPro" id="IPR011011">
    <property type="entry name" value="Znf_FYVE_PHD"/>
</dbReference>
<keyword evidence="2" id="KW-0808">Transferase</keyword>
<dbReference type="PROSITE" id="PS51542">
    <property type="entry name" value="FYRN"/>
    <property type="match status" value="1"/>
</dbReference>
<dbReference type="SUPFAM" id="SSF57903">
    <property type="entry name" value="FYVE/PHD zinc finger"/>
    <property type="match status" value="2"/>
</dbReference>
<feature type="compositionally biased region" description="Basic and acidic residues" evidence="11">
    <location>
        <begin position="395"/>
        <end position="406"/>
    </location>
</feature>
<dbReference type="EMBL" id="LVLJ01003800">
    <property type="protein sequence ID" value="OAE19663.1"/>
    <property type="molecule type" value="Genomic_DNA"/>
</dbReference>
<evidence type="ECO:0000256" key="2">
    <source>
        <dbReference type="ARBA" id="ARBA00022679"/>
    </source>
</evidence>
<feature type="region of interest" description="Disordered" evidence="11">
    <location>
        <begin position="50"/>
        <end position="83"/>
    </location>
</feature>
<evidence type="ECO:0000256" key="10">
    <source>
        <dbReference type="PROSITE-ProRule" id="PRU00146"/>
    </source>
</evidence>
<evidence type="ECO:0000259" key="12">
    <source>
        <dbReference type="PROSITE" id="PS50016"/>
    </source>
</evidence>
<dbReference type="GO" id="GO:0008270">
    <property type="term" value="F:zinc ion binding"/>
    <property type="evidence" value="ECO:0007669"/>
    <property type="project" value="UniProtKB-KW"/>
</dbReference>
<dbReference type="PROSITE" id="PS51543">
    <property type="entry name" value="FYRC"/>
    <property type="match status" value="1"/>
</dbReference>
<feature type="region of interest" description="Disordered" evidence="11">
    <location>
        <begin position="1906"/>
        <end position="1939"/>
    </location>
</feature>
<dbReference type="SUPFAM" id="SSF54171">
    <property type="entry name" value="DNA-binding domain"/>
    <property type="match status" value="1"/>
</dbReference>
<evidence type="ECO:0000313" key="15">
    <source>
        <dbReference type="Proteomes" id="UP000077202"/>
    </source>
</evidence>
<feature type="domain" description="PHD-type" evidence="12">
    <location>
        <begin position="213"/>
        <end position="264"/>
    </location>
</feature>
<gene>
    <name evidence="14" type="ORF">AXG93_1847s1240</name>
</gene>
<dbReference type="Pfam" id="PF15612">
    <property type="entry name" value="WHIM1"/>
    <property type="match status" value="1"/>
</dbReference>
<keyword evidence="8" id="KW-0804">Transcription</keyword>
<feature type="compositionally biased region" description="Polar residues" evidence="11">
    <location>
        <begin position="116"/>
        <end position="137"/>
    </location>
</feature>
<keyword evidence="7" id="KW-0238">DNA-binding</keyword>
<feature type="compositionally biased region" description="Polar residues" evidence="11">
    <location>
        <begin position="1379"/>
        <end position="1389"/>
    </location>
</feature>
<evidence type="ECO:0000256" key="4">
    <source>
        <dbReference type="ARBA" id="ARBA00022771"/>
    </source>
</evidence>
<feature type="compositionally biased region" description="Polar residues" evidence="11">
    <location>
        <begin position="1015"/>
        <end position="1025"/>
    </location>
</feature>
<protein>
    <recommendedName>
        <fullName evidence="16">PHD-type domain-containing protein</fullName>
    </recommendedName>
</protein>
<feature type="compositionally biased region" description="Basic and acidic residues" evidence="11">
    <location>
        <begin position="1002"/>
        <end position="1014"/>
    </location>
</feature>
<dbReference type="InterPro" id="IPR018501">
    <property type="entry name" value="DDT_dom"/>
</dbReference>
<dbReference type="PANTHER" id="PTHR47162:SF10">
    <property type="entry name" value="METHYL-CPG-BINDING DOMAIN-CONTAINING PROTEIN 9 ISOFORM X1"/>
    <property type="match status" value="1"/>
</dbReference>
<comment type="subcellular location">
    <subcellularLocation>
        <location evidence="1">Nucleus</location>
    </subcellularLocation>
</comment>
<keyword evidence="4 10" id="KW-0863">Zinc-finger</keyword>
<dbReference type="GO" id="GO:0003677">
    <property type="term" value="F:DNA binding"/>
    <property type="evidence" value="ECO:0007669"/>
    <property type="project" value="UniProtKB-KW"/>
</dbReference>
<feature type="compositionally biased region" description="Polar residues" evidence="11">
    <location>
        <begin position="1402"/>
        <end position="1415"/>
    </location>
</feature>
<dbReference type="PROSITE" id="PS01359">
    <property type="entry name" value="ZF_PHD_1"/>
    <property type="match status" value="2"/>
</dbReference>
<evidence type="ECO:0000256" key="8">
    <source>
        <dbReference type="ARBA" id="ARBA00023163"/>
    </source>
</evidence>
<evidence type="ECO:0000256" key="7">
    <source>
        <dbReference type="ARBA" id="ARBA00023125"/>
    </source>
</evidence>
<feature type="region of interest" description="Disordered" evidence="11">
    <location>
        <begin position="292"/>
        <end position="412"/>
    </location>
</feature>
<feature type="region of interest" description="Disordered" evidence="11">
    <location>
        <begin position="1002"/>
        <end position="1026"/>
    </location>
</feature>
<feature type="compositionally biased region" description="Basic and acidic residues" evidence="11">
    <location>
        <begin position="375"/>
        <end position="388"/>
    </location>
</feature>
<feature type="compositionally biased region" description="Basic and acidic residues" evidence="11">
    <location>
        <begin position="1919"/>
        <end position="1931"/>
    </location>
</feature>
<dbReference type="Gene3D" id="3.30.890.10">
    <property type="entry name" value="Methyl-cpg-binding Protein 2, Chain A"/>
    <property type="match status" value="1"/>
</dbReference>
<dbReference type="InterPro" id="IPR019787">
    <property type="entry name" value="Znf_PHD-finger"/>
</dbReference>
<dbReference type="InterPro" id="IPR013083">
    <property type="entry name" value="Znf_RING/FYVE/PHD"/>
</dbReference>
<evidence type="ECO:0000256" key="5">
    <source>
        <dbReference type="ARBA" id="ARBA00022833"/>
    </source>
</evidence>
<dbReference type="Pfam" id="PF05964">
    <property type="entry name" value="FYRN"/>
    <property type="match status" value="1"/>
</dbReference>
<comment type="caution">
    <text evidence="14">The sequence shown here is derived from an EMBL/GenBank/DDBJ whole genome shotgun (WGS) entry which is preliminary data.</text>
</comment>
<dbReference type="PROSITE" id="PS50016">
    <property type="entry name" value="ZF_PHD_2"/>
    <property type="match status" value="2"/>
</dbReference>
<dbReference type="InterPro" id="IPR001965">
    <property type="entry name" value="Znf_PHD"/>
</dbReference>
<feature type="region of interest" description="Disordered" evidence="11">
    <location>
        <begin position="2870"/>
        <end position="2895"/>
    </location>
</feature>
<dbReference type="CDD" id="cd15519">
    <property type="entry name" value="PHD1_Lid2p_like"/>
    <property type="match status" value="1"/>
</dbReference>
<dbReference type="PROSITE" id="PS50982">
    <property type="entry name" value="MBD"/>
    <property type="match status" value="1"/>
</dbReference>
<feature type="compositionally biased region" description="Polar residues" evidence="11">
    <location>
        <begin position="1908"/>
        <end position="1917"/>
    </location>
</feature>
<evidence type="ECO:0000259" key="13">
    <source>
        <dbReference type="PROSITE" id="PS50982"/>
    </source>
</evidence>
<dbReference type="PANTHER" id="PTHR47162">
    <property type="entry name" value="OS02G0192300 PROTEIN"/>
    <property type="match status" value="1"/>
</dbReference>
<feature type="region of interest" description="Disordered" evidence="11">
    <location>
        <begin position="628"/>
        <end position="654"/>
    </location>
</feature>
<keyword evidence="9" id="KW-0539">Nucleus</keyword>
<dbReference type="GO" id="GO:0016740">
    <property type="term" value="F:transferase activity"/>
    <property type="evidence" value="ECO:0007669"/>
    <property type="project" value="UniProtKB-KW"/>
</dbReference>
<dbReference type="InterPro" id="IPR003889">
    <property type="entry name" value="FYrich_C"/>
</dbReference>
<feature type="compositionally biased region" description="Basic and acidic residues" evidence="11">
    <location>
        <begin position="2111"/>
        <end position="2130"/>
    </location>
</feature>
<keyword evidence="5" id="KW-0862">Zinc</keyword>
<accession>A0A176VGU7</accession>
<dbReference type="InterPro" id="IPR028941">
    <property type="entry name" value="WHIM2_dom"/>
</dbReference>
<name>A0A176VGU7_MARPO</name>
<organism evidence="14 15">
    <name type="scientific">Marchantia polymorpha subsp. ruderalis</name>
    <dbReference type="NCBI Taxonomy" id="1480154"/>
    <lineage>
        <taxon>Eukaryota</taxon>
        <taxon>Viridiplantae</taxon>
        <taxon>Streptophyta</taxon>
        <taxon>Embryophyta</taxon>
        <taxon>Marchantiophyta</taxon>
        <taxon>Marchantiopsida</taxon>
        <taxon>Marchantiidae</taxon>
        <taxon>Marchantiales</taxon>
        <taxon>Marchantiaceae</taxon>
        <taxon>Marchantia</taxon>
    </lineage>
</organism>
<feature type="compositionally biased region" description="Polar residues" evidence="11">
    <location>
        <begin position="596"/>
        <end position="616"/>
    </location>
</feature>
<feature type="compositionally biased region" description="Basic and acidic residues" evidence="11">
    <location>
        <begin position="3048"/>
        <end position="3057"/>
    </location>
</feature>
<dbReference type="CDD" id="cd15489">
    <property type="entry name" value="PHD_SF"/>
    <property type="match status" value="1"/>
</dbReference>
<dbReference type="InterPro" id="IPR003888">
    <property type="entry name" value="FYrich_N"/>
</dbReference>
<reference evidence="14" key="1">
    <citation type="submission" date="2016-03" db="EMBL/GenBank/DDBJ databases">
        <title>Mechanisms controlling the formation of the plant cell surface in tip-growing cells are functionally conserved among land plants.</title>
        <authorList>
            <person name="Honkanen S."/>
            <person name="Jones V.A."/>
            <person name="Morieri G."/>
            <person name="Champion C."/>
            <person name="Hetherington A.J."/>
            <person name="Kelly S."/>
            <person name="Saint-Marcoux D."/>
            <person name="Proust H."/>
            <person name="Prescott H."/>
            <person name="Dolan L."/>
        </authorList>
    </citation>
    <scope>NUCLEOTIDE SEQUENCE [LARGE SCALE GENOMIC DNA]</scope>
    <source>
        <tissue evidence="14">Whole gametophyte</tissue>
    </source>
</reference>
<proteinExistence type="predicted"/>
<keyword evidence="3" id="KW-0479">Metal-binding</keyword>
<feature type="domain" description="MBD" evidence="13">
    <location>
        <begin position="821"/>
        <end position="888"/>
    </location>
</feature>
<dbReference type="Gene3D" id="3.30.160.360">
    <property type="match status" value="1"/>
</dbReference>
<dbReference type="GO" id="GO:0140993">
    <property type="term" value="F:histone modifying activity"/>
    <property type="evidence" value="ECO:0007669"/>
    <property type="project" value="UniProtKB-ARBA"/>
</dbReference>
<feature type="region of interest" description="Disordered" evidence="11">
    <location>
        <begin position="740"/>
        <end position="807"/>
    </location>
</feature>
<dbReference type="Pfam" id="PF15613">
    <property type="entry name" value="WSD"/>
    <property type="match status" value="1"/>
</dbReference>
<dbReference type="InterPro" id="IPR001739">
    <property type="entry name" value="Methyl_CpG_DNA-bd"/>
</dbReference>
<evidence type="ECO:0000256" key="11">
    <source>
        <dbReference type="SAM" id="MobiDB-lite"/>
    </source>
</evidence>
<feature type="compositionally biased region" description="Basic and acidic residues" evidence="11">
    <location>
        <begin position="2218"/>
        <end position="2228"/>
    </location>
</feature>
<dbReference type="GO" id="GO:0005634">
    <property type="term" value="C:nucleus"/>
    <property type="evidence" value="ECO:0007669"/>
    <property type="project" value="UniProtKB-SubCell"/>
</dbReference>
<evidence type="ECO:0000256" key="3">
    <source>
        <dbReference type="ARBA" id="ARBA00022723"/>
    </source>
</evidence>
<evidence type="ECO:0008006" key="16">
    <source>
        <dbReference type="Google" id="ProtNLM"/>
    </source>
</evidence>
<keyword evidence="15" id="KW-1185">Reference proteome</keyword>
<dbReference type="Gene3D" id="3.30.40.10">
    <property type="entry name" value="Zinc/RING finger domain, C3HC4 (zinc finger)"/>
    <property type="match status" value="1"/>
</dbReference>
<keyword evidence="6" id="KW-0805">Transcription regulation</keyword>
<dbReference type="Pfam" id="PF00628">
    <property type="entry name" value="PHD"/>
    <property type="match status" value="2"/>
</dbReference>
<dbReference type="Proteomes" id="UP000077202">
    <property type="component" value="Unassembled WGS sequence"/>
</dbReference>